<name>A0ACB5TUD5_CANBO</name>
<gene>
    <name evidence="1" type="ORF">Cboi01_000365200</name>
</gene>
<dbReference type="Proteomes" id="UP001165101">
    <property type="component" value="Unassembled WGS sequence"/>
</dbReference>
<dbReference type="EMBL" id="BSXV01002074">
    <property type="protein sequence ID" value="GME94802.1"/>
    <property type="molecule type" value="Genomic_DNA"/>
</dbReference>
<keyword evidence="2" id="KW-1185">Reference proteome</keyword>
<organism evidence="1 2">
    <name type="scientific">Candida boidinii</name>
    <name type="common">Yeast</name>
    <dbReference type="NCBI Taxonomy" id="5477"/>
    <lineage>
        <taxon>Eukaryota</taxon>
        <taxon>Fungi</taxon>
        <taxon>Dikarya</taxon>
        <taxon>Ascomycota</taxon>
        <taxon>Saccharomycotina</taxon>
        <taxon>Pichiomycetes</taxon>
        <taxon>Pichiales</taxon>
        <taxon>Pichiaceae</taxon>
        <taxon>Ogataea</taxon>
        <taxon>Ogataea/Candida clade</taxon>
    </lineage>
</organism>
<reference evidence="1" key="1">
    <citation type="submission" date="2023-04" db="EMBL/GenBank/DDBJ databases">
        <title>Candida boidinii NBRC 1967.</title>
        <authorList>
            <person name="Ichikawa N."/>
            <person name="Sato H."/>
            <person name="Tonouchi N."/>
        </authorList>
    </citation>
    <scope>NUCLEOTIDE SEQUENCE</scope>
    <source>
        <strain evidence="1">NBRC 1967</strain>
    </source>
</reference>
<sequence length="582" mass="68947">MLNGCQDFIDPKIDGSELFNNENNTEELSTIGIKHKLLWRRTIYNLSKQNPNNNNDDELNYENGCYSYLCGDLNSNIINLTNCWEKKLLIILNNLFQSLIEEKLINFLKISNKIDNYELNSILKNLKPLKSINSINECFQILNNDNNQLIISQNQHPIRVLIGSIITNNLPKLMDNLILMINNLTENDNTENTNNNNNNVLTNEAYILRILIHFLIFMKLLDNDIISDKFFIKLIKTYILRLSLYKLYDEIPIYISLIPNENDIIEIYSFIISKFLINNNNENKEFKLIKLNQLKLIKNLNLPLENILRDLNNYSFKITESYYSSFEIVEINLNKFNLNIELNYNLNDFEIDSRLINSISWFIESNMITDSLNSIIIAFRRFLLIGHIESVLKFNQLFNLKNLINDYNLKNSIFKNLNNNNNKEDNEINFENFNLSNKNLIELKNYLKLIEILQLINNYEQDKKNYSNIELIYKQTNKLLTRFLVFNDSEEIEKEGEDELIFKELRKLYIPLLFNKIFDILIENDIINGTNKNINKNIELINLLSDETFKFYNIFKQQNELKKFMKKLSLINCERNNKTLII</sequence>
<evidence type="ECO:0000313" key="1">
    <source>
        <dbReference type="EMBL" id="GME94802.1"/>
    </source>
</evidence>
<proteinExistence type="predicted"/>
<evidence type="ECO:0000313" key="2">
    <source>
        <dbReference type="Proteomes" id="UP001165101"/>
    </source>
</evidence>
<protein>
    <submittedName>
        <fullName evidence="1">Unnamed protein product</fullName>
    </submittedName>
</protein>
<comment type="caution">
    <text evidence="1">The sequence shown here is derived from an EMBL/GenBank/DDBJ whole genome shotgun (WGS) entry which is preliminary data.</text>
</comment>
<accession>A0ACB5TUD5</accession>